<gene>
    <name evidence="2" type="ORF">SAMN05216456_0387</name>
</gene>
<sequence>MITIADLDRALSLMQEHGLETLRVREGEALLSLTLSGSETAPLAPRSEATVTTKGLGRLLLTHPQHSDPLVQPGDAVAAGATVGFLENGSVLLPVVAGKAGTVGTILASEGALLGYGAPVLTILVEA</sequence>
<dbReference type="InterPro" id="IPR000089">
    <property type="entry name" value="Biotin_lipoyl"/>
</dbReference>
<dbReference type="STRING" id="429728.SAMN05216456_0387"/>
<dbReference type="Gene3D" id="2.40.50.100">
    <property type="match status" value="1"/>
</dbReference>
<feature type="domain" description="Lipoyl-binding" evidence="1">
    <location>
        <begin position="67"/>
        <end position="123"/>
    </location>
</feature>
<proteinExistence type="predicted"/>
<dbReference type="InterPro" id="IPR011053">
    <property type="entry name" value="Single_hybrid_motif"/>
</dbReference>
<dbReference type="Pfam" id="PF00364">
    <property type="entry name" value="Biotin_lipoyl"/>
    <property type="match status" value="1"/>
</dbReference>
<dbReference type="SUPFAM" id="SSF51230">
    <property type="entry name" value="Single hybrid motif"/>
    <property type="match status" value="1"/>
</dbReference>
<evidence type="ECO:0000259" key="1">
    <source>
        <dbReference type="Pfam" id="PF00364"/>
    </source>
</evidence>
<dbReference type="AlphaFoldDB" id="A0A1I7MZN1"/>
<dbReference type="CDD" id="cd06850">
    <property type="entry name" value="biotinyl_domain"/>
    <property type="match status" value="1"/>
</dbReference>
<evidence type="ECO:0000313" key="3">
    <source>
        <dbReference type="Proteomes" id="UP000199074"/>
    </source>
</evidence>
<dbReference type="RefSeq" id="WP_175528421.1">
    <property type="nucleotide sequence ID" value="NZ_FPCK01000001.1"/>
</dbReference>
<organism evidence="2 3">
    <name type="scientific">Devosia crocina</name>
    <dbReference type="NCBI Taxonomy" id="429728"/>
    <lineage>
        <taxon>Bacteria</taxon>
        <taxon>Pseudomonadati</taxon>
        <taxon>Pseudomonadota</taxon>
        <taxon>Alphaproteobacteria</taxon>
        <taxon>Hyphomicrobiales</taxon>
        <taxon>Devosiaceae</taxon>
        <taxon>Devosia</taxon>
    </lineage>
</organism>
<keyword evidence="3" id="KW-1185">Reference proteome</keyword>
<accession>A0A1I7MZN1</accession>
<name>A0A1I7MZN1_9HYPH</name>
<protein>
    <submittedName>
        <fullName evidence="2">Biotin-requiring enzyme</fullName>
    </submittedName>
</protein>
<evidence type="ECO:0000313" key="2">
    <source>
        <dbReference type="EMBL" id="SFV27890.1"/>
    </source>
</evidence>
<dbReference type="EMBL" id="FPCK01000001">
    <property type="protein sequence ID" value="SFV27890.1"/>
    <property type="molecule type" value="Genomic_DNA"/>
</dbReference>
<reference evidence="2 3" key="1">
    <citation type="submission" date="2016-10" db="EMBL/GenBank/DDBJ databases">
        <authorList>
            <person name="de Groot N.N."/>
        </authorList>
    </citation>
    <scope>NUCLEOTIDE SEQUENCE [LARGE SCALE GENOMIC DNA]</scope>
    <source>
        <strain evidence="2 3">IPL20</strain>
    </source>
</reference>
<dbReference type="Proteomes" id="UP000199074">
    <property type="component" value="Unassembled WGS sequence"/>
</dbReference>